<feature type="transmembrane region" description="Helical" evidence="5">
    <location>
        <begin position="52"/>
        <end position="74"/>
    </location>
</feature>
<evidence type="ECO:0000256" key="1">
    <source>
        <dbReference type="ARBA" id="ARBA00004141"/>
    </source>
</evidence>
<organism evidence="6 7">
    <name type="scientific">Labeo rohita</name>
    <name type="common">Indian major carp</name>
    <name type="synonym">Cyprinus rohita</name>
    <dbReference type="NCBI Taxonomy" id="84645"/>
    <lineage>
        <taxon>Eukaryota</taxon>
        <taxon>Metazoa</taxon>
        <taxon>Chordata</taxon>
        <taxon>Craniata</taxon>
        <taxon>Vertebrata</taxon>
        <taxon>Euteleostomi</taxon>
        <taxon>Actinopterygii</taxon>
        <taxon>Neopterygii</taxon>
        <taxon>Teleostei</taxon>
        <taxon>Ostariophysi</taxon>
        <taxon>Cypriniformes</taxon>
        <taxon>Cyprinidae</taxon>
        <taxon>Labeoninae</taxon>
        <taxon>Labeonini</taxon>
        <taxon>Labeo</taxon>
    </lineage>
</organism>
<keyword evidence="2 5" id="KW-0812">Transmembrane</keyword>
<gene>
    <name evidence="6" type="ORF">H4Q32_027076</name>
</gene>
<dbReference type="Gene3D" id="1.20.1070.10">
    <property type="entry name" value="Rhodopsin 7-helix transmembrane proteins"/>
    <property type="match status" value="1"/>
</dbReference>
<evidence type="ECO:0000256" key="5">
    <source>
        <dbReference type="SAM" id="Phobius"/>
    </source>
</evidence>
<evidence type="ECO:0000313" key="7">
    <source>
        <dbReference type="Proteomes" id="UP000830375"/>
    </source>
</evidence>
<reference evidence="6 7" key="1">
    <citation type="submission" date="2022-01" db="EMBL/GenBank/DDBJ databases">
        <title>A high-quality chromosome-level genome assembly of rohu carp, Labeo rohita.</title>
        <authorList>
            <person name="Arick M.A. II"/>
            <person name="Hsu C.-Y."/>
            <person name="Magbanua Z."/>
            <person name="Pechanova O."/>
            <person name="Grover C."/>
            <person name="Miller E."/>
            <person name="Thrash A."/>
            <person name="Ezzel L."/>
            <person name="Alam S."/>
            <person name="Benzie J."/>
            <person name="Hamilton M."/>
            <person name="Karsi A."/>
            <person name="Lawrence M.L."/>
            <person name="Peterson D.G."/>
        </authorList>
    </citation>
    <scope>NUCLEOTIDE SEQUENCE [LARGE SCALE GENOMIC DNA]</scope>
    <source>
        <strain evidence="7">BAU-BD-2019</strain>
        <tissue evidence="6">Blood</tissue>
    </source>
</reference>
<evidence type="ECO:0000256" key="3">
    <source>
        <dbReference type="ARBA" id="ARBA00022989"/>
    </source>
</evidence>
<feature type="transmembrane region" description="Helical" evidence="5">
    <location>
        <begin position="12"/>
        <end position="32"/>
    </location>
</feature>
<proteinExistence type="predicted"/>
<evidence type="ECO:0000313" key="6">
    <source>
        <dbReference type="EMBL" id="KAI2644318.1"/>
    </source>
</evidence>
<dbReference type="InterPro" id="IPR000832">
    <property type="entry name" value="GPCR_2_secretin-like"/>
</dbReference>
<keyword evidence="6" id="KW-0675">Receptor</keyword>
<evidence type="ECO:0000256" key="2">
    <source>
        <dbReference type="ARBA" id="ARBA00022692"/>
    </source>
</evidence>
<evidence type="ECO:0000256" key="4">
    <source>
        <dbReference type="ARBA" id="ARBA00023136"/>
    </source>
</evidence>
<protein>
    <submittedName>
        <fullName evidence="6">Adhesion G protein-coupled receptor E2</fullName>
    </submittedName>
</protein>
<dbReference type="Pfam" id="PF00002">
    <property type="entry name" value="7tm_2"/>
    <property type="match status" value="1"/>
</dbReference>
<keyword evidence="7" id="KW-1185">Reference proteome</keyword>
<comment type="caution">
    <text evidence="6">The sequence shown here is derived from an EMBL/GenBank/DDBJ whole genome shotgun (WGS) entry which is preliminary data.</text>
</comment>
<name>A0ABQ8L0R0_LABRO</name>
<dbReference type="EMBL" id="JACTAM010002563">
    <property type="protein sequence ID" value="KAI2644318.1"/>
    <property type="molecule type" value="Genomic_DNA"/>
</dbReference>
<keyword evidence="4 5" id="KW-0472">Membrane</keyword>
<comment type="subcellular location">
    <subcellularLocation>
        <location evidence="1">Membrane</location>
        <topology evidence="1">Multi-pass membrane protein</topology>
    </subcellularLocation>
</comment>
<sequence>MQTSRPPEVREQIWHSCLLHFLFLSGFVWMFIEAVMLCVKNLSQISSRKRDVLSNGFLCVIGYLVVVVVVCVCWSGS</sequence>
<keyword evidence="3 5" id="KW-1133">Transmembrane helix</keyword>
<accession>A0ABQ8L0R0</accession>
<dbReference type="Proteomes" id="UP000830375">
    <property type="component" value="Unassembled WGS sequence"/>
</dbReference>